<dbReference type="SUPFAM" id="SSF56784">
    <property type="entry name" value="HAD-like"/>
    <property type="match status" value="1"/>
</dbReference>
<keyword evidence="2" id="KW-1185">Reference proteome</keyword>
<evidence type="ECO:0000313" key="2">
    <source>
        <dbReference type="Proteomes" id="UP000218689"/>
    </source>
</evidence>
<reference evidence="2" key="1">
    <citation type="submission" date="2017-08" db="EMBL/GenBank/DDBJ databases">
        <title>Draft genome sequence of Lactococcus sp. strain Rs-Y01, isolated from the gut of the lower termite Reticulitermes speratus.</title>
        <authorList>
            <person name="Ohkuma M."/>
            <person name="Yuki M."/>
        </authorList>
    </citation>
    <scope>NUCLEOTIDE SEQUENCE [LARGE SCALE GENOMIC DNA]</scope>
    <source>
        <strain evidence="2">Rs-Y01</strain>
    </source>
</reference>
<dbReference type="EMBL" id="BEDT01000006">
    <property type="protein sequence ID" value="GAX48382.1"/>
    <property type="molecule type" value="Genomic_DNA"/>
</dbReference>
<proteinExistence type="predicted"/>
<dbReference type="Gene3D" id="3.30.1240.10">
    <property type="match status" value="1"/>
</dbReference>
<name>A0A224XEQ5_9LACT</name>
<evidence type="ECO:0000313" key="1">
    <source>
        <dbReference type="EMBL" id="GAX48382.1"/>
    </source>
</evidence>
<protein>
    <submittedName>
        <fullName evidence="1">Uncharacterized protein</fullName>
    </submittedName>
</protein>
<dbReference type="Proteomes" id="UP000218689">
    <property type="component" value="Unassembled WGS sequence"/>
</dbReference>
<comment type="caution">
    <text evidence="1">The sequence shown here is derived from an EMBL/GenBank/DDBJ whole genome shotgun (WGS) entry which is preliminary data.</text>
</comment>
<dbReference type="InterPro" id="IPR036412">
    <property type="entry name" value="HAD-like_sf"/>
</dbReference>
<accession>A0A224XEQ5</accession>
<dbReference type="AlphaFoldDB" id="A0A224XEQ5"/>
<gene>
    <name evidence="1" type="ORF">RsY01_2004</name>
</gene>
<sequence>MCCCQWQSIISINIIFSDIAEELTFASENGAYLKSQGKVLFVVEMPHYVFEKALAILVADYQGEGIICGKKSAYILETAPETFYNYTYQYYYRLARVPGFSTMFEQDTIVKMAFNSPEQMQINRQKIDRQSQNSRSIFVLIALIFELGNQINIEFAHIKAVDVFAREVNHITMRNTLLTLGSQQAEIISPDHGAC</sequence>
<organism evidence="1 2">
    <name type="scientific">Pseudolactococcus reticulitermitis</name>
    <dbReference type="NCBI Taxonomy" id="2025039"/>
    <lineage>
        <taxon>Bacteria</taxon>
        <taxon>Bacillati</taxon>
        <taxon>Bacillota</taxon>
        <taxon>Bacilli</taxon>
        <taxon>Lactobacillales</taxon>
        <taxon>Streptococcaceae</taxon>
        <taxon>Pseudolactococcus</taxon>
    </lineage>
</organism>